<organism evidence="2 3">
    <name type="scientific">Eumeta variegata</name>
    <name type="common">Bagworm moth</name>
    <name type="synonym">Eumeta japonica</name>
    <dbReference type="NCBI Taxonomy" id="151549"/>
    <lineage>
        <taxon>Eukaryota</taxon>
        <taxon>Metazoa</taxon>
        <taxon>Ecdysozoa</taxon>
        <taxon>Arthropoda</taxon>
        <taxon>Hexapoda</taxon>
        <taxon>Insecta</taxon>
        <taxon>Pterygota</taxon>
        <taxon>Neoptera</taxon>
        <taxon>Endopterygota</taxon>
        <taxon>Lepidoptera</taxon>
        <taxon>Glossata</taxon>
        <taxon>Ditrysia</taxon>
        <taxon>Tineoidea</taxon>
        <taxon>Psychidae</taxon>
        <taxon>Oiketicinae</taxon>
        <taxon>Eumeta</taxon>
    </lineage>
</organism>
<sequence>MYSNSDELIILSTKPNQIKSFAPCLGVSRRRDVDDGRRRPPSHAGPRRRVSSASISNEEIARDYGRSGFSGEGGRRGAGPRARACPANAVVFYAPFLCSNRIFIYVAKSRRGSNTVLLDSERKHCTKTHTSGEGEILHLCRVKHYPAMGAQPNASRNQISGKRECAPSVSSSDSRPPLETITVML</sequence>
<protein>
    <submittedName>
        <fullName evidence="2">Uncharacterized protein</fullName>
    </submittedName>
</protein>
<feature type="region of interest" description="Disordered" evidence="1">
    <location>
        <begin position="151"/>
        <end position="181"/>
    </location>
</feature>
<proteinExistence type="predicted"/>
<dbReference type="Proteomes" id="UP000299102">
    <property type="component" value="Unassembled WGS sequence"/>
</dbReference>
<reference evidence="2 3" key="1">
    <citation type="journal article" date="2019" name="Commun. Biol.">
        <title>The bagworm genome reveals a unique fibroin gene that provides high tensile strength.</title>
        <authorList>
            <person name="Kono N."/>
            <person name="Nakamura H."/>
            <person name="Ohtoshi R."/>
            <person name="Tomita M."/>
            <person name="Numata K."/>
            <person name="Arakawa K."/>
        </authorList>
    </citation>
    <scope>NUCLEOTIDE SEQUENCE [LARGE SCALE GENOMIC DNA]</scope>
</reference>
<accession>A0A4C1ZAJ1</accession>
<keyword evidence="3" id="KW-1185">Reference proteome</keyword>
<evidence type="ECO:0000313" key="2">
    <source>
        <dbReference type="EMBL" id="GBP85801.1"/>
    </source>
</evidence>
<comment type="caution">
    <text evidence="2">The sequence shown here is derived from an EMBL/GenBank/DDBJ whole genome shotgun (WGS) entry which is preliminary data.</text>
</comment>
<dbReference type="AlphaFoldDB" id="A0A4C1ZAJ1"/>
<evidence type="ECO:0000256" key="1">
    <source>
        <dbReference type="SAM" id="MobiDB-lite"/>
    </source>
</evidence>
<dbReference type="EMBL" id="BGZK01001760">
    <property type="protein sequence ID" value="GBP85801.1"/>
    <property type="molecule type" value="Genomic_DNA"/>
</dbReference>
<gene>
    <name evidence="2" type="ORF">EVAR_77905_1</name>
</gene>
<feature type="region of interest" description="Disordered" evidence="1">
    <location>
        <begin position="31"/>
        <end position="57"/>
    </location>
</feature>
<feature type="compositionally biased region" description="Basic residues" evidence="1">
    <location>
        <begin position="39"/>
        <end position="50"/>
    </location>
</feature>
<evidence type="ECO:0000313" key="3">
    <source>
        <dbReference type="Proteomes" id="UP000299102"/>
    </source>
</evidence>
<name>A0A4C1ZAJ1_EUMVA</name>